<dbReference type="PANTHER" id="PTHR24159">
    <property type="match status" value="1"/>
</dbReference>
<sequence length="435" mass="50508">MILNLYEKVWIIAKINFIIYIPGNYYFYVKLFLYFVQKSDTLIAMITKEEIDNIIDLQDVIMEVKMNNIQDTLQYLLACPFTSDDSGYEVISRAIHLAVTYHPLSIPALVQLVKLIQQEPSLKKLDHVILHLIFHYLQNSSAFPSECGGLSFVYRCLIDKVFTEDEIYIEIDHFYTIAKYFHTSLFWIFAYFAPIIEIKDEHRFNFTVHLFDEIKLKETFPNTFHSFFSHLEEFKADNWKLHRQEVLQIGSMSDIIRRDAIDELREKASHPSFSIDQTIQASLFEPSWFLFDEPTLIQYAAFHHSINCFTFCQMMDADLHLYDNKNKMLSQFAVAGGDVEIIRKVEQLGCSFNDTLHVAVGYFWFDIFLWLQQSKGIALNIDTPVFGTILGSAAASGNLKAVQYCIENGIEVSAVNSLGVIIFYFILLHFIMLVI</sequence>
<dbReference type="GeneID" id="94829913"/>
<dbReference type="AlphaFoldDB" id="A0A1J4JB37"/>
<dbReference type="Proteomes" id="UP000179807">
    <property type="component" value="Unassembled WGS sequence"/>
</dbReference>
<dbReference type="RefSeq" id="XP_068349505.1">
    <property type="nucleotide sequence ID" value="XM_068495209.1"/>
</dbReference>
<dbReference type="SUPFAM" id="SSF48403">
    <property type="entry name" value="Ankyrin repeat"/>
    <property type="match status" value="1"/>
</dbReference>
<comment type="caution">
    <text evidence="2">The sequence shown here is derived from an EMBL/GenBank/DDBJ whole genome shotgun (WGS) entry which is preliminary data.</text>
</comment>
<keyword evidence="1" id="KW-0472">Membrane</keyword>
<organism evidence="2 3">
    <name type="scientific">Tritrichomonas foetus</name>
    <dbReference type="NCBI Taxonomy" id="1144522"/>
    <lineage>
        <taxon>Eukaryota</taxon>
        <taxon>Metamonada</taxon>
        <taxon>Parabasalia</taxon>
        <taxon>Tritrichomonadida</taxon>
        <taxon>Tritrichomonadidae</taxon>
        <taxon>Tritrichomonas</taxon>
    </lineage>
</organism>
<evidence type="ECO:0000313" key="2">
    <source>
        <dbReference type="EMBL" id="OHS96368.1"/>
    </source>
</evidence>
<dbReference type="InterPro" id="IPR036770">
    <property type="entry name" value="Ankyrin_rpt-contain_sf"/>
</dbReference>
<gene>
    <name evidence="2" type="ORF">TRFO_10046</name>
</gene>
<accession>A0A1J4JB37</accession>
<reference evidence="2" key="1">
    <citation type="submission" date="2016-10" db="EMBL/GenBank/DDBJ databases">
        <authorList>
            <person name="Benchimol M."/>
            <person name="Almeida L.G."/>
            <person name="Vasconcelos A.T."/>
            <person name="Perreira-Neves A."/>
            <person name="Rosa I.A."/>
            <person name="Tasca T."/>
            <person name="Bogo M.R."/>
            <person name="de Souza W."/>
        </authorList>
    </citation>
    <scope>NUCLEOTIDE SEQUENCE [LARGE SCALE GENOMIC DNA]</scope>
    <source>
        <strain evidence="2">K</strain>
    </source>
</reference>
<evidence type="ECO:0000313" key="3">
    <source>
        <dbReference type="Proteomes" id="UP000179807"/>
    </source>
</evidence>
<dbReference type="EMBL" id="MLAK01001182">
    <property type="protein sequence ID" value="OHS96368.1"/>
    <property type="molecule type" value="Genomic_DNA"/>
</dbReference>
<name>A0A1J4JB37_9EUKA</name>
<proteinExistence type="predicted"/>
<protein>
    <recommendedName>
        <fullName evidence="4">DUF3447 domain-containing protein</fullName>
    </recommendedName>
</protein>
<keyword evidence="3" id="KW-1185">Reference proteome</keyword>
<keyword evidence="1" id="KW-0812">Transmembrane</keyword>
<evidence type="ECO:0008006" key="4">
    <source>
        <dbReference type="Google" id="ProtNLM"/>
    </source>
</evidence>
<dbReference type="Gene3D" id="1.25.40.20">
    <property type="entry name" value="Ankyrin repeat-containing domain"/>
    <property type="match status" value="1"/>
</dbReference>
<dbReference type="VEuPathDB" id="TrichDB:TRFO_10046"/>
<evidence type="ECO:0000256" key="1">
    <source>
        <dbReference type="SAM" id="Phobius"/>
    </source>
</evidence>
<feature type="transmembrane region" description="Helical" evidence="1">
    <location>
        <begin position="414"/>
        <end position="434"/>
    </location>
</feature>
<dbReference type="PANTHER" id="PTHR24159:SF5">
    <property type="entry name" value="ANK_REP_REGION DOMAIN-CONTAINING PROTEIN"/>
    <property type="match status" value="1"/>
</dbReference>
<keyword evidence="1" id="KW-1133">Transmembrane helix</keyword>